<feature type="compositionally biased region" description="Low complexity" evidence="1">
    <location>
        <begin position="82"/>
        <end position="94"/>
    </location>
</feature>
<feature type="region of interest" description="Disordered" evidence="1">
    <location>
        <begin position="46"/>
        <end position="123"/>
    </location>
</feature>
<evidence type="ECO:0000313" key="3">
    <source>
        <dbReference type="Proteomes" id="UP000007015"/>
    </source>
</evidence>
<evidence type="ECO:0000313" key="2">
    <source>
        <dbReference type="EMBL" id="EEC67340.1"/>
    </source>
</evidence>
<feature type="compositionally biased region" description="Low complexity" evidence="1">
    <location>
        <begin position="104"/>
        <end position="117"/>
    </location>
</feature>
<reference evidence="2 3" key="1">
    <citation type="journal article" date="2005" name="PLoS Biol.">
        <title>The genomes of Oryza sativa: a history of duplications.</title>
        <authorList>
            <person name="Yu J."/>
            <person name="Wang J."/>
            <person name="Lin W."/>
            <person name="Li S."/>
            <person name="Li H."/>
            <person name="Zhou J."/>
            <person name="Ni P."/>
            <person name="Dong W."/>
            <person name="Hu S."/>
            <person name="Zeng C."/>
            <person name="Zhang J."/>
            <person name="Zhang Y."/>
            <person name="Li R."/>
            <person name="Xu Z."/>
            <person name="Li S."/>
            <person name="Li X."/>
            <person name="Zheng H."/>
            <person name="Cong L."/>
            <person name="Lin L."/>
            <person name="Yin J."/>
            <person name="Geng J."/>
            <person name="Li G."/>
            <person name="Shi J."/>
            <person name="Liu J."/>
            <person name="Lv H."/>
            <person name="Li J."/>
            <person name="Wang J."/>
            <person name="Deng Y."/>
            <person name="Ran L."/>
            <person name="Shi X."/>
            <person name="Wang X."/>
            <person name="Wu Q."/>
            <person name="Li C."/>
            <person name="Ren X."/>
            <person name="Wang J."/>
            <person name="Wang X."/>
            <person name="Li D."/>
            <person name="Liu D."/>
            <person name="Zhang X."/>
            <person name="Ji Z."/>
            <person name="Zhao W."/>
            <person name="Sun Y."/>
            <person name="Zhang Z."/>
            <person name="Bao J."/>
            <person name="Han Y."/>
            <person name="Dong L."/>
            <person name="Ji J."/>
            <person name="Chen P."/>
            <person name="Wu S."/>
            <person name="Liu J."/>
            <person name="Xiao Y."/>
            <person name="Bu D."/>
            <person name="Tan J."/>
            <person name="Yang L."/>
            <person name="Ye C."/>
            <person name="Zhang J."/>
            <person name="Xu J."/>
            <person name="Zhou Y."/>
            <person name="Yu Y."/>
            <person name="Zhang B."/>
            <person name="Zhuang S."/>
            <person name="Wei H."/>
            <person name="Liu B."/>
            <person name="Lei M."/>
            <person name="Yu H."/>
            <person name="Li Y."/>
            <person name="Xu H."/>
            <person name="Wei S."/>
            <person name="He X."/>
            <person name="Fang L."/>
            <person name="Zhang Z."/>
            <person name="Zhang Y."/>
            <person name="Huang X."/>
            <person name="Su Z."/>
            <person name="Tong W."/>
            <person name="Li J."/>
            <person name="Tong Z."/>
            <person name="Li S."/>
            <person name="Ye J."/>
            <person name="Wang L."/>
            <person name="Fang L."/>
            <person name="Lei T."/>
            <person name="Chen C."/>
            <person name="Chen H."/>
            <person name="Xu Z."/>
            <person name="Li H."/>
            <person name="Huang H."/>
            <person name="Zhang F."/>
            <person name="Xu H."/>
            <person name="Li N."/>
            <person name="Zhao C."/>
            <person name="Li S."/>
            <person name="Dong L."/>
            <person name="Huang Y."/>
            <person name="Li L."/>
            <person name="Xi Y."/>
            <person name="Qi Q."/>
            <person name="Li W."/>
            <person name="Zhang B."/>
            <person name="Hu W."/>
            <person name="Zhang Y."/>
            <person name="Tian X."/>
            <person name="Jiao Y."/>
            <person name="Liang X."/>
            <person name="Jin J."/>
            <person name="Gao L."/>
            <person name="Zheng W."/>
            <person name="Hao B."/>
            <person name="Liu S."/>
            <person name="Wang W."/>
            <person name="Yuan L."/>
            <person name="Cao M."/>
            <person name="McDermott J."/>
            <person name="Samudrala R."/>
            <person name="Wang J."/>
            <person name="Wong G.K."/>
            <person name="Yang H."/>
        </authorList>
    </citation>
    <scope>NUCLEOTIDE SEQUENCE [LARGE SCALE GENOMIC DNA]</scope>
    <source>
        <strain evidence="3">cv. 93-11</strain>
    </source>
</reference>
<name>B8BHY7_ORYSI</name>
<organism evidence="2 3">
    <name type="scientific">Oryza sativa subsp. indica</name>
    <name type="common">Rice</name>
    <dbReference type="NCBI Taxonomy" id="39946"/>
    <lineage>
        <taxon>Eukaryota</taxon>
        <taxon>Viridiplantae</taxon>
        <taxon>Streptophyta</taxon>
        <taxon>Embryophyta</taxon>
        <taxon>Tracheophyta</taxon>
        <taxon>Spermatophyta</taxon>
        <taxon>Magnoliopsida</taxon>
        <taxon>Liliopsida</taxon>
        <taxon>Poales</taxon>
        <taxon>Poaceae</taxon>
        <taxon>BOP clade</taxon>
        <taxon>Oryzoideae</taxon>
        <taxon>Oryzeae</taxon>
        <taxon>Oryzinae</taxon>
        <taxon>Oryza</taxon>
        <taxon>Oryza sativa</taxon>
    </lineage>
</organism>
<evidence type="ECO:0000256" key="1">
    <source>
        <dbReference type="SAM" id="MobiDB-lite"/>
    </source>
</evidence>
<protein>
    <submittedName>
        <fullName evidence="2">Uncharacterized protein</fullName>
    </submittedName>
</protein>
<dbReference type="AlphaFoldDB" id="B8BHY7"/>
<proteinExistence type="predicted"/>
<accession>B8BHY7</accession>
<dbReference type="HOGENOM" id="CLU_2019022_0_0_1"/>
<dbReference type="EMBL" id="CM000135">
    <property type="protein sequence ID" value="EEC67340.1"/>
    <property type="molecule type" value="Genomic_DNA"/>
</dbReference>
<gene>
    <name evidence="2" type="ORF">OsI_34394</name>
</gene>
<dbReference type="Proteomes" id="UP000007015">
    <property type="component" value="Chromosome 10"/>
</dbReference>
<feature type="compositionally biased region" description="Polar residues" evidence="1">
    <location>
        <begin position="65"/>
        <end position="74"/>
    </location>
</feature>
<keyword evidence="3" id="KW-1185">Reference proteome</keyword>
<dbReference type="Gramene" id="BGIOSGA031516-TA">
    <property type="protein sequence ID" value="BGIOSGA031516-PA"/>
    <property type="gene ID" value="BGIOSGA031516"/>
</dbReference>
<sequence>MPGFGLTIAVALSKSPTPCSGWCGTCERLQERRTWMEAFLVVAQTGQASAAASQAPHRHRRRHGSSGTDASVTRQALHDVAPDTASAAVAAATPPGVSKQHDCASSTSPSPAAAATAQGDWRS</sequence>